<gene>
    <name evidence="5" type="ORF">CPB83DRAFT_633137</name>
</gene>
<dbReference type="SUPFAM" id="SSF53474">
    <property type="entry name" value="alpha/beta-Hydrolases"/>
    <property type="match status" value="1"/>
</dbReference>
<dbReference type="EC" id="3.1.1.-" evidence="3"/>
<evidence type="ECO:0000259" key="4">
    <source>
        <dbReference type="Pfam" id="PF00135"/>
    </source>
</evidence>
<proteinExistence type="inferred from homology"/>
<feature type="chain" id="PRO_5040543970" description="Carboxylic ester hydrolase" evidence="3">
    <location>
        <begin position="25"/>
        <end position="555"/>
    </location>
</feature>
<dbReference type="EMBL" id="MU157831">
    <property type="protein sequence ID" value="KAF9532662.1"/>
    <property type="molecule type" value="Genomic_DNA"/>
</dbReference>
<dbReference type="Pfam" id="PF00135">
    <property type="entry name" value="COesterase"/>
    <property type="match status" value="1"/>
</dbReference>
<protein>
    <recommendedName>
        <fullName evidence="3">Carboxylic ester hydrolase</fullName>
        <ecNumber evidence="3">3.1.1.-</ecNumber>
    </recommendedName>
</protein>
<evidence type="ECO:0000256" key="2">
    <source>
        <dbReference type="ARBA" id="ARBA00022801"/>
    </source>
</evidence>
<name>A0A9P6EPR7_9AGAR</name>
<keyword evidence="6" id="KW-1185">Reference proteome</keyword>
<comment type="caution">
    <text evidence="5">The sequence shown here is derived from an EMBL/GenBank/DDBJ whole genome shotgun (WGS) entry which is preliminary data.</text>
</comment>
<evidence type="ECO:0000256" key="3">
    <source>
        <dbReference type="RuleBase" id="RU361235"/>
    </source>
</evidence>
<dbReference type="InterPro" id="IPR019819">
    <property type="entry name" value="Carboxylesterase_B_CS"/>
</dbReference>
<dbReference type="InterPro" id="IPR002018">
    <property type="entry name" value="CarbesteraseB"/>
</dbReference>
<evidence type="ECO:0000313" key="6">
    <source>
        <dbReference type="Proteomes" id="UP000807306"/>
    </source>
</evidence>
<dbReference type="Proteomes" id="UP000807306">
    <property type="component" value="Unassembled WGS sequence"/>
</dbReference>
<dbReference type="PANTHER" id="PTHR11559">
    <property type="entry name" value="CARBOXYLESTERASE"/>
    <property type="match status" value="1"/>
</dbReference>
<keyword evidence="2 3" id="KW-0378">Hydrolase</keyword>
<feature type="domain" description="Carboxylesterase type B" evidence="4">
    <location>
        <begin position="48"/>
        <end position="526"/>
    </location>
</feature>
<comment type="similarity">
    <text evidence="1 3">Belongs to the type-B carboxylesterase/lipase family.</text>
</comment>
<dbReference type="GO" id="GO:0016787">
    <property type="term" value="F:hydrolase activity"/>
    <property type="evidence" value="ECO:0007669"/>
    <property type="project" value="UniProtKB-KW"/>
</dbReference>
<sequence>MFTRNFARAQILLSIFLRLDSAFASPTDGSSAAALPTVNLGYATYTGGTYTDPFTSKINTQFLGIRYAAPPTASLRFAAPQKPATISGTQAADKLPAACYQASSGSQPQSPFRQGSQLSARQFSPPVVNEDCLFVNVYIPGNLGDNKSLPVIVWIHGGGYISGSAADNGNDLIRASNGGVIAVTVQYRLGVFGFLAGQKVKDGGALNAGLLDQQFALQWVQANIQKFGGDPQKVTIWGESAGAGSVIQHIVANGGETDPPLFRAAITSSTFLPSQYFYNDRIPEALYTQTVAAAGCSKAKDTLQCLRTVNIVTLENANNVINQSGFYGTFTSVPVVDGVFITERPSVLIKDGRVNGNAYLGITNIDEGSPFVNQTLPVVAPTTPLLYAANLFPDLSLPQALAVSKEYSTIGTTLQQANAMMTDSIFLCPTYYLLQAFEQKGAYKGEFAIPPGTHGSDYVYYFPNGKTMTPAFNNQPFIKAFSQSFANFWLGLNPNIKWDPSNITPAWKAWTSSSKTEMHFGQTSSSMPDIRPITSSDALLNRCDFWVSISDATAQ</sequence>
<accession>A0A9P6EPR7</accession>
<reference evidence="5" key="1">
    <citation type="submission" date="2020-11" db="EMBL/GenBank/DDBJ databases">
        <authorList>
            <consortium name="DOE Joint Genome Institute"/>
            <person name="Ahrendt S."/>
            <person name="Riley R."/>
            <person name="Andreopoulos W."/>
            <person name="Labutti K."/>
            <person name="Pangilinan J."/>
            <person name="Ruiz-Duenas F.J."/>
            <person name="Barrasa J.M."/>
            <person name="Sanchez-Garcia M."/>
            <person name="Camarero S."/>
            <person name="Miyauchi S."/>
            <person name="Serrano A."/>
            <person name="Linde D."/>
            <person name="Babiker R."/>
            <person name="Drula E."/>
            <person name="Ayuso-Fernandez I."/>
            <person name="Pacheco R."/>
            <person name="Padilla G."/>
            <person name="Ferreira P."/>
            <person name="Barriuso J."/>
            <person name="Kellner H."/>
            <person name="Castanera R."/>
            <person name="Alfaro M."/>
            <person name="Ramirez L."/>
            <person name="Pisabarro A.G."/>
            <person name="Kuo A."/>
            <person name="Tritt A."/>
            <person name="Lipzen A."/>
            <person name="He G."/>
            <person name="Yan M."/>
            <person name="Ng V."/>
            <person name="Cullen D."/>
            <person name="Martin F."/>
            <person name="Rosso M.-N."/>
            <person name="Henrissat B."/>
            <person name="Hibbett D."/>
            <person name="Martinez A.T."/>
            <person name="Grigoriev I.V."/>
        </authorList>
    </citation>
    <scope>NUCLEOTIDE SEQUENCE</scope>
    <source>
        <strain evidence="5">CBS 506.95</strain>
    </source>
</reference>
<evidence type="ECO:0000256" key="1">
    <source>
        <dbReference type="ARBA" id="ARBA00005964"/>
    </source>
</evidence>
<feature type="signal peptide" evidence="3">
    <location>
        <begin position="1"/>
        <end position="24"/>
    </location>
</feature>
<dbReference type="InterPro" id="IPR029058">
    <property type="entry name" value="AB_hydrolase_fold"/>
</dbReference>
<dbReference type="PROSITE" id="PS00941">
    <property type="entry name" value="CARBOXYLESTERASE_B_2"/>
    <property type="match status" value="1"/>
</dbReference>
<keyword evidence="3" id="KW-0732">Signal</keyword>
<dbReference type="InterPro" id="IPR050309">
    <property type="entry name" value="Type-B_Carboxylest/Lipase"/>
</dbReference>
<dbReference type="AlphaFoldDB" id="A0A9P6EPR7"/>
<dbReference type="PROSITE" id="PS00122">
    <property type="entry name" value="CARBOXYLESTERASE_B_1"/>
    <property type="match status" value="1"/>
</dbReference>
<dbReference type="InterPro" id="IPR019826">
    <property type="entry name" value="Carboxylesterase_B_AS"/>
</dbReference>
<organism evidence="5 6">
    <name type="scientific">Crepidotus variabilis</name>
    <dbReference type="NCBI Taxonomy" id="179855"/>
    <lineage>
        <taxon>Eukaryota</taxon>
        <taxon>Fungi</taxon>
        <taxon>Dikarya</taxon>
        <taxon>Basidiomycota</taxon>
        <taxon>Agaricomycotina</taxon>
        <taxon>Agaricomycetes</taxon>
        <taxon>Agaricomycetidae</taxon>
        <taxon>Agaricales</taxon>
        <taxon>Agaricineae</taxon>
        <taxon>Crepidotaceae</taxon>
        <taxon>Crepidotus</taxon>
    </lineage>
</organism>
<evidence type="ECO:0000313" key="5">
    <source>
        <dbReference type="EMBL" id="KAF9532662.1"/>
    </source>
</evidence>
<dbReference type="OrthoDB" id="408631at2759"/>
<dbReference type="Gene3D" id="3.40.50.1820">
    <property type="entry name" value="alpha/beta hydrolase"/>
    <property type="match status" value="1"/>
</dbReference>